<dbReference type="EC" id="2.3.2.31" evidence="5"/>
<dbReference type="SUPFAM" id="SSF57850">
    <property type="entry name" value="RING/U-box"/>
    <property type="match status" value="3"/>
</dbReference>
<evidence type="ECO:0000313" key="17">
    <source>
        <dbReference type="EMBL" id="KAK6144641.1"/>
    </source>
</evidence>
<evidence type="ECO:0000313" key="18">
    <source>
        <dbReference type="Proteomes" id="UP001318860"/>
    </source>
</evidence>
<dbReference type="InterPro" id="IPR031127">
    <property type="entry name" value="E3_UB_ligase_RBR"/>
</dbReference>
<feature type="region of interest" description="Disordered" evidence="13">
    <location>
        <begin position="604"/>
        <end position="629"/>
    </location>
</feature>
<evidence type="ECO:0000256" key="13">
    <source>
        <dbReference type="SAM" id="MobiDB-lite"/>
    </source>
</evidence>
<keyword evidence="18" id="KW-1185">Reference proteome</keyword>
<feature type="domain" description="CCHC-type" evidence="15">
    <location>
        <begin position="349"/>
        <end position="362"/>
    </location>
</feature>
<evidence type="ECO:0000256" key="7">
    <source>
        <dbReference type="ARBA" id="ARBA00022723"/>
    </source>
</evidence>
<keyword evidence="9 12" id="KW-0863">Zinc-finger</keyword>
<evidence type="ECO:0000256" key="4">
    <source>
        <dbReference type="ARBA" id="ARBA00005884"/>
    </source>
</evidence>
<evidence type="ECO:0000256" key="1">
    <source>
        <dbReference type="ARBA" id="ARBA00001798"/>
    </source>
</evidence>
<evidence type="ECO:0000259" key="14">
    <source>
        <dbReference type="PROSITE" id="PS50089"/>
    </source>
</evidence>
<dbReference type="Pfam" id="PF22191">
    <property type="entry name" value="IBR_1"/>
    <property type="match status" value="1"/>
</dbReference>
<reference evidence="17 18" key="1">
    <citation type="journal article" date="2021" name="Comput. Struct. Biotechnol. J.">
        <title>De novo genome assembly of the potent medicinal plant Rehmannia glutinosa using nanopore technology.</title>
        <authorList>
            <person name="Ma L."/>
            <person name="Dong C."/>
            <person name="Song C."/>
            <person name="Wang X."/>
            <person name="Zheng X."/>
            <person name="Niu Y."/>
            <person name="Chen S."/>
            <person name="Feng W."/>
        </authorList>
    </citation>
    <scope>NUCLEOTIDE SEQUENCE [LARGE SCALE GENOMIC DNA]</scope>
    <source>
        <strain evidence="17">DH-2019</strain>
    </source>
</reference>
<comment type="catalytic activity">
    <reaction evidence="1">
        <text>[E2 ubiquitin-conjugating enzyme]-S-ubiquitinyl-L-cysteine + [acceptor protein]-L-lysine = [E2 ubiquitin-conjugating enzyme]-L-cysteine + [acceptor protein]-N(6)-ubiquitinyl-L-lysine.</text>
        <dbReference type="EC" id="2.3.2.31"/>
    </reaction>
</comment>
<evidence type="ECO:0000256" key="10">
    <source>
        <dbReference type="ARBA" id="ARBA00022786"/>
    </source>
</evidence>
<organism evidence="17 18">
    <name type="scientific">Rehmannia glutinosa</name>
    <name type="common">Chinese foxglove</name>
    <dbReference type="NCBI Taxonomy" id="99300"/>
    <lineage>
        <taxon>Eukaryota</taxon>
        <taxon>Viridiplantae</taxon>
        <taxon>Streptophyta</taxon>
        <taxon>Embryophyta</taxon>
        <taxon>Tracheophyta</taxon>
        <taxon>Spermatophyta</taxon>
        <taxon>Magnoliopsida</taxon>
        <taxon>eudicotyledons</taxon>
        <taxon>Gunneridae</taxon>
        <taxon>Pentapetalae</taxon>
        <taxon>asterids</taxon>
        <taxon>lamiids</taxon>
        <taxon>Lamiales</taxon>
        <taxon>Orobanchaceae</taxon>
        <taxon>Rehmannieae</taxon>
        <taxon>Rehmannia</taxon>
    </lineage>
</organism>
<proteinExistence type="inferred from homology"/>
<keyword evidence="10" id="KW-0833">Ubl conjugation pathway</keyword>
<comment type="caution">
    <text evidence="17">The sequence shown here is derived from an EMBL/GenBank/DDBJ whole genome shotgun (WGS) entry which is preliminary data.</text>
</comment>
<evidence type="ECO:0000256" key="6">
    <source>
        <dbReference type="ARBA" id="ARBA00022679"/>
    </source>
</evidence>
<protein>
    <recommendedName>
        <fullName evidence="5">RBR-type E3 ubiquitin transferase</fullName>
        <ecNumber evidence="5">2.3.2.31</ecNumber>
    </recommendedName>
</protein>
<comment type="cofactor">
    <cofactor evidence="2">
        <name>Zn(2+)</name>
        <dbReference type="ChEBI" id="CHEBI:29105"/>
    </cofactor>
</comment>
<keyword evidence="11" id="KW-0862">Zinc</keyword>
<dbReference type="PROSITE" id="PS50158">
    <property type="entry name" value="ZF_CCHC"/>
    <property type="match status" value="1"/>
</dbReference>
<dbReference type="InterPro" id="IPR044066">
    <property type="entry name" value="TRIAD_supradom"/>
</dbReference>
<evidence type="ECO:0000256" key="5">
    <source>
        <dbReference type="ARBA" id="ARBA00012251"/>
    </source>
</evidence>
<dbReference type="InterPro" id="IPR001841">
    <property type="entry name" value="Znf_RING"/>
</dbReference>
<dbReference type="SMART" id="SM00647">
    <property type="entry name" value="IBR"/>
    <property type="match status" value="2"/>
</dbReference>
<evidence type="ECO:0000256" key="8">
    <source>
        <dbReference type="ARBA" id="ARBA00022737"/>
    </source>
</evidence>
<evidence type="ECO:0000256" key="9">
    <source>
        <dbReference type="ARBA" id="ARBA00022771"/>
    </source>
</evidence>
<dbReference type="InterPro" id="IPR002867">
    <property type="entry name" value="IBR_dom"/>
</dbReference>
<evidence type="ECO:0000256" key="3">
    <source>
        <dbReference type="ARBA" id="ARBA00003976"/>
    </source>
</evidence>
<keyword evidence="8" id="KW-0677">Repeat</keyword>
<comment type="similarity">
    <text evidence="4">Belongs to the RBR family. Ariadne subfamily.</text>
</comment>
<keyword evidence="7" id="KW-0479">Metal-binding</keyword>
<dbReference type="PROSITE" id="PS50089">
    <property type="entry name" value="ZF_RING_2"/>
    <property type="match status" value="1"/>
</dbReference>
<feature type="domain" description="RING-type" evidence="14">
    <location>
        <begin position="228"/>
        <end position="274"/>
    </location>
</feature>
<name>A0ABR0WCZ0_REHGL</name>
<dbReference type="Proteomes" id="UP001318860">
    <property type="component" value="Unassembled WGS sequence"/>
</dbReference>
<dbReference type="Gene3D" id="3.30.40.10">
    <property type="entry name" value="Zinc/RING finger domain, C3HC4 (zinc finger)"/>
    <property type="match status" value="1"/>
</dbReference>
<evidence type="ECO:0000259" key="16">
    <source>
        <dbReference type="PROSITE" id="PS51873"/>
    </source>
</evidence>
<evidence type="ECO:0000256" key="11">
    <source>
        <dbReference type="ARBA" id="ARBA00022833"/>
    </source>
</evidence>
<dbReference type="InterPro" id="IPR001878">
    <property type="entry name" value="Znf_CCHC"/>
</dbReference>
<dbReference type="Gene3D" id="1.20.120.1750">
    <property type="match status" value="1"/>
</dbReference>
<feature type="domain" description="RING-type" evidence="16">
    <location>
        <begin position="224"/>
        <end position="436"/>
    </location>
</feature>
<dbReference type="PROSITE" id="PS51873">
    <property type="entry name" value="TRIAD"/>
    <property type="match status" value="1"/>
</dbReference>
<dbReference type="Pfam" id="PF01485">
    <property type="entry name" value="IBR"/>
    <property type="match status" value="1"/>
</dbReference>
<evidence type="ECO:0000256" key="12">
    <source>
        <dbReference type="PROSITE-ProRule" id="PRU00047"/>
    </source>
</evidence>
<accession>A0ABR0WCZ0</accession>
<sequence>MDNVPKPKPSELDNDSITQSDIFCDIDYDLYEDDREFDMSRDPNVELDDFLGYGKRMAKEMSCWMKHQKKRQRREPGSYSTHRECYGGWVVVLWRLVADNHEKDFPSISHSKSMDSEEEDFNYSTGDVLGSDQEEEEYFNNFHDSDPINRRQTHYRTLKQQEIKHLQENDISTVSSVLSVSRGVACTLLCRNNWRLSSVYDQWFSDENKIPEEPVGESALQESEKFTCKICYETISITNMFSASCGHLFCSDCWKIYISTSIKDGPGCLTLSCPKPGCKSNPGLDMVDLLSSPEDKDKYYRYLYRSYVESITKRKWCPAPGCDFAIEFESDGLQSHGYEVTCDCGYKFCWNCGEESHRPLDCETVAKWIEKNSSEAENTTWILAYTKPCPKCRRAIEKNQGCSHMTCRVPCRHQFCWICGGDWTKHVTFYDCNKFKEEGDNPDESSRKKAKKHLERYAHYYERWDSNDKSRKRALVDLDIARNDHVDVLVKVHGETQAQLKFVIEAWDQIVECRRILKWSYAYGYYLSLNQSGKMEFFGHLQGQAESALERLHYCAEKEMSEYLSGDCRSDDFKGFRWKLAGLTSVTRNYFENLVTALENDLSEVENDGTGKSSEVESDGSETNKKLKE</sequence>
<dbReference type="CDD" id="cd20346">
    <property type="entry name" value="BRcat_RBR_ANKIB1"/>
    <property type="match status" value="1"/>
</dbReference>
<comment type="function">
    <text evidence="3">Might act as an E3 ubiquitin-protein ligase, or as part of E3 complex, which accepts ubiquitin from specific E2 ubiquitin-conjugating enzymes and then transfers it to substrates.</text>
</comment>
<gene>
    <name evidence="17" type="ORF">DH2020_021461</name>
</gene>
<keyword evidence="6" id="KW-0808">Transferase</keyword>
<evidence type="ECO:0000259" key="15">
    <source>
        <dbReference type="PROSITE" id="PS50158"/>
    </source>
</evidence>
<dbReference type="InterPro" id="IPR013083">
    <property type="entry name" value="Znf_RING/FYVE/PHD"/>
</dbReference>
<dbReference type="EMBL" id="JABTTQ020000012">
    <property type="protein sequence ID" value="KAK6144641.1"/>
    <property type="molecule type" value="Genomic_DNA"/>
</dbReference>
<evidence type="ECO:0000256" key="2">
    <source>
        <dbReference type="ARBA" id="ARBA00001947"/>
    </source>
</evidence>
<dbReference type="PANTHER" id="PTHR11685">
    <property type="entry name" value="RBR FAMILY RING FINGER AND IBR DOMAIN-CONTAINING"/>
    <property type="match status" value="1"/>
</dbReference>